<reference evidence="12" key="2">
    <citation type="submission" date="2022-10" db="EMBL/GenBank/DDBJ databases">
        <authorList>
            <consortium name="ENA_rothamsted_submissions"/>
            <consortium name="culmorum"/>
            <person name="King R."/>
        </authorList>
    </citation>
    <scope>NUCLEOTIDE SEQUENCE</scope>
</reference>
<accession>A0A9P0GX33</accession>
<evidence type="ECO:0000256" key="3">
    <source>
        <dbReference type="ARBA" id="ARBA00004922"/>
    </source>
</evidence>
<organism evidence="12 13">
    <name type="scientific">Phaedon cochleariae</name>
    <name type="common">Mustard beetle</name>
    <dbReference type="NCBI Taxonomy" id="80249"/>
    <lineage>
        <taxon>Eukaryota</taxon>
        <taxon>Metazoa</taxon>
        <taxon>Ecdysozoa</taxon>
        <taxon>Arthropoda</taxon>
        <taxon>Hexapoda</taxon>
        <taxon>Insecta</taxon>
        <taxon>Pterygota</taxon>
        <taxon>Neoptera</taxon>
        <taxon>Endopterygota</taxon>
        <taxon>Coleoptera</taxon>
        <taxon>Polyphaga</taxon>
        <taxon>Cucujiformia</taxon>
        <taxon>Chrysomeloidea</taxon>
        <taxon>Chrysomelidae</taxon>
        <taxon>Chrysomelinae</taxon>
        <taxon>Chrysomelini</taxon>
        <taxon>Phaedon</taxon>
    </lineage>
</organism>
<dbReference type="Proteomes" id="UP001153737">
    <property type="component" value="Chromosome 7"/>
</dbReference>
<keyword evidence="6 11" id="KW-0812">Transmembrane</keyword>
<name>A0A9P0GX33_PHACE</name>
<evidence type="ECO:0000256" key="8">
    <source>
        <dbReference type="ARBA" id="ARBA00022824"/>
    </source>
</evidence>
<comment type="subunit">
    <text evidence="11">Component of the oligosaccharyltransferase (OST) complex.</text>
</comment>
<dbReference type="AlphaFoldDB" id="A0A9P0GX33"/>
<reference evidence="12" key="1">
    <citation type="submission" date="2022-01" db="EMBL/GenBank/DDBJ databases">
        <authorList>
            <person name="King R."/>
        </authorList>
    </citation>
    <scope>NUCLEOTIDE SEQUENCE</scope>
</reference>
<evidence type="ECO:0000256" key="7">
    <source>
        <dbReference type="ARBA" id="ARBA00022729"/>
    </source>
</evidence>
<evidence type="ECO:0000256" key="1">
    <source>
        <dbReference type="ARBA" id="ARBA00002791"/>
    </source>
</evidence>
<dbReference type="Pfam" id="PF04597">
    <property type="entry name" value="Ribophorin_I"/>
    <property type="match status" value="1"/>
</dbReference>
<keyword evidence="7 11" id="KW-0732">Signal</keyword>
<dbReference type="InterPro" id="IPR007676">
    <property type="entry name" value="Ribophorin_I"/>
</dbReference>
<evidence type="ECO:0000256" key="4">
    <source>
        <dbReference type="ARBA" id="ARBA00008905"/>
    </source>
</evidence>
<dbReference type="OrthoDB" id="310030at2759"/>
<evidence type="ECO:0000256" key="9">
    <source>
        <dbReference type="ARBA" id="ARBA00022989"/>
    </source>
</evidence>
<comment type="similarity">
    <text evidence="4 11">Belongs to the OST1 family.</text>
</comment>
<keyword evidence="8 11" id="KW-0256">Endoplasmic reticulum</keyword>
<evidence type="ECO:0000256" key="6">
    <source>
        <dbReference type="ARBA" id="ARBA00022692"/>
    </source>
</evidence>
<dbReference type="GO" id="GO:0018279">
    <property type="term" value="P:protein N-linked glycosylation via asparagine"/>
    <property type="evidence" value="ECO:0007669"/>
    <property type="project" value="TreeGrafter"/>
</dbReference>
<feature type="signal peptide" evidence="11">
    <location>
        <begin position="1"/>
        <end position="16"/>
    </location>
</feature>
<evidence type="ECO:0000313" key="12">
    <source>
        <dbReference type="EMBL" id="CAH1175780.1"/>
    </source>
</evidence>
<dbReference type="PANTHER" id="PTHR21049:SF0">
    <property type="entry name" value="DOLICHYL-DIPHOSPHOOLIGOSACCHARIDE--PROTEIN GLYCOSYLTRANSFERASE SUBUNIT 1"/>
    <property type="match status" value="1"/>
</dbReference>
<evidence type="ECO:0000256" key="2">
    <source>
        <dbReference type="ARBA" id="ARBA00004115"/>
    </source>
</evidence>
<comment type="pathway">
    <text evidence="3 11">Protein modification; protein glycosylation.</text>
</comment>
<keyword evidence="9 11" id="KW-1133">Transmembrane helix</keyword>
<evidence type="ECO:0000313" key="13">
    <source>
        <dbReference type="Proteomes" id="UP001153737"/>
    </source>
</evidence>
<gene>
    <name evidence="12" type="ORF">PHAECO_LOCUS11012</name>
</gene>
<evidence type="ECO:0000256" key="5">
    <source>
        <dbReference type="ARBA" id="ARBA00017611"/>
    </source>
</evidence>
<feature type="chain" id="PRO_5040529636" description="Dolichyl-diphosphooligosaccharide--protein glycosyltransferase subunit 1" evidence="11">
    <location>
        <begin position="17"/>
        <end position="460"/>
    </location>
</feature>
<comment type="subcellular location">
    <subcellularLocation>
        <location evidence="2 11">Endoplasmic reticulum membrane</location>
        <topology evidence="2 11">Single-pass type I membrane protein</topology>
    </subcellularLocation>
</comment>
<keyword evidence="10 11" id="KW-0472">Membrane</keyword>
<protein>
    <recommendedName>
        <fullName evidence="5 11">Dolichyl-diphosphooligosaccharide--protein glycosyltransferase subunit 1</fullName>
    </recommendedName>
</protein>
<proteinExistence type="inferred from homology"/>
<evidence type="ECO:0000256" key="10">
    <source>
        <dbReference type="ARBA" id="ARBA00023136"/>
    </source>
</evidence>
<comment type="function">
    <text evidence="1 11">Subunit of the oligosaccharyl transferase (OST) complex that catalyzes the initial transfer of a defined glycan (Glc(3)Man(9)GlcNAc(2) in eukaryotes) from the lipid carrier dolichol-pyrophosphate to an asparagine residue within an Asn-X-Ser/Thr consensus motif in nascent polypeptide chains, the first step in protein N-glycosylation. N-glycosylation occurs cotranslationally and the complex associates with the Sec61 complex at the channel-forming translocon complex that mediates protein translocation across the endoplasmic reticulum (ER). All subunits are required for a maximal enzyme activity.</text>
</comment>
<dbReference type="EMBL" id="OU896713">
    <property type="protein sequence ID" value="CAH1175780.1"/>
    <property type="molecule type" value="Genomic_DNA"/>
</dbReference>
<feature type="transmembrane region" description="Helical" evidence="11">
    <location>
        <begin position="428"/>
        <end position="449"/>
    </location>
</feature>
<dbReference type="PANTHER" id="PTHR21049">
    <property type="entry name" value="RIBOPHORIN I"/>
    <property type="match status" value="1"/>
</dbReference>
<evidence type="ECO:0000256" key="11">
    <source>
        <dbReference type="RuleBase" id="RU361143"/>
    </source>
</evidence>
<keyword evidence="13" id="KW-1185">Reference proteome</keyword>
<dbReference type="GO" id="GO:0008250">
    <property type="term" value="C:oligosaccharyltransferase complex"/>
    <property type="evidence" value="ECO:0007669"/>
    <property type="project" value="UniProtKB-UniRule"/>
</dbReference>
<sequence length="460" mass="52699">MNKILQFLACLAFVNAAERINNQLVIRNVDRSIDLASQLVKITATITLENTGKDAVRTFLLVQEPHTLGTIAYLSVKDSSKQELRVTPVKVEGHPDELFHNVALRLPLESGRTTTVSLEEVRTRALEPYPSSITQKDKQLVRYFGNHYLYTPYLVTKQKTDVTLYSRSIENYTKLKPVSISDSTISYGPYSSIEPFTEDELSVHYENNAPFLTVTRLERLIEISHWGNIAVEEHIEIRHNGALLKGPFSRYDYQRDTSGTHHSIKAYHTILPASAHSIYYRDSNGNISTSTVKPRKDWIELELRPRFPLFGGWQSSYTLGYSVPSYQYLFKAPSGENVLNMRLLDHVFDDMHVEELETSVVLPVGASDIQVNPPYAAERLSDELTHKYLDNIGRTVVKLRKTNLVEQHIQDLEITYNWKPHFLLHEPVLLSIALFVMFISVIIWVRLDFSLGVSEHNKRE</sequence>